<dbReference type="InterPro" id="IPR046373">
    <property type="entry name" value="Acyl-CoA_Oxase/DH_mid-dom_sf"/>
</dbReference>
<dbReference type="PANTHER" id="PTHR43884:SF37">
    <property type="entry name" value="ACYL-COA DEHYDROGENASE"/>
    <property type="match status" value="1"/>
</dbReference>
<dbReference type="InterPro" id="IPR013786">
    <property type="entry name" value="AcylCoA_DH/ox_N"/>
</dbReference>
<feature type="domain" description="Acyl-CoA dehydrogenase/oxidase N-terminal" evidence="11">
    <location>
        <begin position="312"/>
        <end position="424"/>
    </location>
</feature>
<dbReference type="InterPro" id="IPR009075">
    <property type="entry name" value="AcylCo_DH/oxidase_C"/>
</dbReference>
<proteinExistence type="inferred from homology"/>
<keyword evidence="4 7" id="KW-0274">FAD</keyword>
<dbReference type="AlphaFoldDB" id="A0A7D6ZEW1"/>
<comment type="catalytic activity">
    <reaction evidence="6">
        <text>a 2,3-saturated acyl-CoA + A = a 2,3-dehydroacyl-CoA + AH2</text>
        <dbReference type="Rhea" id="RHEA:48608"/>
        <dbReference type="ChEBI" id="CHEBI:13193"/>
        <dbReference type="ChEBI" id="CHEBI:17499"/>
        <dbReference type="ChEBI" id="CHEBI:60015"/>
        <dbReference type="ChEBI" id="CHEBI:65111"/>
    </reaction>
</comment>
<evidence type="ECO:0000256" key="5">
    <source>
        <dbReference type="ARBA" id="ARBA00023002"/>
    </source>
</evidence>
<keyword evidence="13" id="KW-1185">Reference proteome</keyword>
<dbReference type="Pfam" id="PF02771">
    <property type="entry name" value="Acyl-CoA_dh_N"/>
    <property type="match status" value="1"/>
</dbReference>
<dbReference type="RefSeq" id="WP_181579488.1">
    <property type="nucleotide sequence ID" value="NZ_CP059399.1"/>
</dbReference>
<dbReference type="EMBL" id="CP059399">
    <property type="protein sequence ID" value="QLY28280.1"/>
    <property type="molecule type" value="Genomic_DNA"/>
</dbReference>
<dbReference type="FunFam" id="2.40.110.10:FF:000002">
    <property type="entry name" value="Acyl-CoA dehydrogenase fadE12"/>
    <property type="match status" value="1"/>
</dbReference>
<comment type="cofactor">
    <cofactor evidence="1 7">
        <name>FAD</name>
        <dbReference type="ChEBI" id="CHEBI:57692"/>
    </cofactor>
</comment>
<dbReference type="InterPro" id="IPR006091">
    <property type="entry name" value="Acyl-CoA_Oxase/DH_mid-dom"/>
</dbReference>
<dbReference type="Pfam" id="PF02770">
    <property type="entry name" value="Acyl-CoA_dh_M"/>
    <property type="match status" value="1"/>
</dbReference>
<keyword evidence="5 7" id="KW-0560">Oxidoreductase</keyword>
<dbReference type="GO" id="GO:0003995">
    <property type="term" value="F:acyl-CoA dehydrogenase activity"/>
    <property type="evidence" value="ECO:0007669"/>
    <property type="project" value="TreeGrafter"/>
</dbReference>
<dbReference type="Gene3D" id="1.20.140.10">
    <property type="entry name" value="Butyryl-CoA Dehydrogenase, subunit A, domain 3"/>
    <property type="match status" value="2"/>
</dbReference>
<evidence type="ECO:0000256" key="3">
    <source>
        <dbReference type="ARBA" id="ARBA00022630"/>
    </source>
</evidence>
<feature type="domain" description="Acyl-CoA oxidase/dehydrogenase middle" evidence="10">
    <location>
        <begin position="429"/>
        <end position="524"/>
    </location>
</feature>
<evidence type="ECO:0000256" key="8">
    <source>
        <dbReference type="SAM" id="MobiDB-lite"/>
    </source>
</evidence>
<evidence type="ECO:0000256" key="1">
    <source>
        <dbReference type="ARBA" id="ARBA00001974"/>
    </source>
</evidence>
<feature type="domain" description="Acyl-CoA dehydrogenase/oxidase C-terminal" evidence="9">
    <location>
        <begin position="170"/>
        <end position="298"/>
    </location>
</feature>
<keyword evidence="3 7" id="KW-0285">Flavoprotein</keyword>
<sequence length="699" mass="75407">MITEGETMPHTPLDADETLDAARRFRDQLETRGVGAVVAGVFAEFRRAISEQLLGATANATVALDAELTGGLFGTTVTAALSERTGRRRVSGHAHRIPGTPDCEAIHLAVTDAERTTLITIGTDEPGLRLTPVETGGLAEFPLMDAVFDNCGYTEGPAFEANRRPEWLTALIDHTRLVLCGVALDCVDRMVRETLDHSVRRPMGGARLIDQQAVRHRLGDIAGRRQVLDTVARRRPGPVSAAHLALLTTALLPEAMNDCAQFHGGRGILWQYPIAAHYHRALGLTALIGRRDLLVRQIVSERYAEPDSTCDPELEQFRAYVRGFVDTEIAPDHREWEDDGELPRSVFEGLARAGLTGIMIPAEFGGAGATLRHTQVLTEEFLRYPTMSVLTSLAVQSHTVLPLLAKLGTPEQRTRYLTPSLAGELISGIAITDPAGGSDLVRSVQLTARRDGDDWILDGEKLLITNSPIADFLVVLARTDPARGPLGMTLFVVDTTTPGFEVAATLDKAALRSSPTGWLRFTDCRVPDAAVLGAVGDGYRQVSAMLAQERLLAAACSAAIARQCLSTAWRLHGNRLSAVPDSAAEDLAQTAVVSAFVSDLVARHRTGDLDDGEVALAKYTAPDLAQRVIRHCAALTDGGAFPDDDYLTASHADIRVPALGAGSSETMREMYTARLLVGRGLRTPHPTPEFDAGPQHRRN</sequence>
<dbReference type="SUPFAM" id="SSF47203">
    <property type="entry name" value="Acyl-CoA dehydrogenase C-terminal domain-like"/>
    <property type="match status" value="2"/>
</dbReference>
<evidence type="ECO:0000256" key="2">
    <source>
        <dbReference type="ARBA" id="ARBA00009347"/>
    </source>
</evidence>
<evidence type="ECO:0000259" key="9">
    <source>
        <dbReference type="Pfam" id="PF00441"/>
    </source>
</evidence>
<reference evidence="12 13" key="1">
    <citation type="submission" date="2020-07" db="EMBL/GenBank/DDBJ databases">
        <authorList>
            <person name="Zhuang K."/>
            <person name="Ran Y."/>
        </authorList>
    </citation>
    <scope>NUCLEOTIDE SEQUENCE [LARGE SCALE GENOMIC DNA]</scope>
    <source>
        <strain evidence="12 13">WCH-YHL-001</strain>
    </source>
</reference>
<evidence type="ECO:0000256" key="4">
    <source>
        <dbReference type="ARBA" id="ARBA00022827"/>
    </source>
</evidence>
<dbReference type="PANTHER" id="PTHR43884">
    <property type="entry name" value="ACYL-COA DEHYDROGENASE"/>
    <property type="match status" value="1"/>
</dbReference>
<dbReference type="Gene3D" id="2.40.110.10">
    <property type="entry name" value="Butyryl-CoA Dehydrogenase, subunit A, domain 2"/>
    <property type="match status" value="1"/>
</dbReference>
<evidence type="ECO:0000313" key="13">
    <source>
        <dbReference type="Proteomes" id="UP000515512"/>
    </source>
</evidence>
<name>A0A7D6ZEW1_9NOCA</name>
<dbReference type="KEGG" id="nhu:H0264_23150"/>
<protein>
    <submittedName>
        <fullName evidence="12">Acyl-CoA dehydrogenase family protein</fullName>
    </submittedName>
</protein>
<dbReference type="InterPro" id="IPR036250">
    <property type="entry name" value="AcylCo_DH-like_C"/>
</dbReference>
<evidence type="ECO:0000313" key="12">
    <source>
        <dbReference type="EMBL" id="QLY28280.1"/>
    </source>
</evidence>
<feature type="domain" description="Acyl-CoA dehydrogenase/oxidase C-terminal" evidence="9">
    <location>
        <begin position="536"/>
        <end position="675"/>
    </location>
</feature>
<evidence type="ECO:0000259" key="10">
    <source>
        <dbReference type="Pfam" id="PF02770"/>
    </source>
</evidence>
<feature type="region of interest" description="Disordered" evidence="8">
    <location>
        <begin position="680"/>
        <end position="699"/>
    </location>
</feature>
<dbReference type="InterPro" id="IPR009100">
    <property type="entry name" value="AcylCoA_DH/oxidase_NM_dom_sf"/>
</dbReference>
<accession>A0A7D6ZEW1</accession>
<comment type="similarity">
    <text evidence="2 7">Belongs to the acyl-CoA dehydrogenase family.</text>
</comment>
<evidence type="ECO:0000259" key="11">
    <source>
        <dbReference type="Pfam" id="PF02771"/>
    </source>
</evidence>
<dbReference type="Gene3D" id="1.10.540.10">
    <property type="entry name" value="Acyl-CoA dehydrogenase/oxidase, N-terminal domain"/>
    <property type="match status" value="1"/>
</dbReference>
<organism evidence="12 13">
    <name type="scientific">Nocardia huaxiensis</name>
    <dbReference type="NCBI Taxonomy" id="2755382"/>
    <lineage>
        <taxon>Bacteria</taxon>
        <taxon>Bacillati</taxon>
        <taxon>Actinomycetota</taxon>
        <taxon>Actinomycetes</taxon>
        <taxon>Mycobacteriales</taxon>
        <taxon>Nocardiaceae</taxon>
        <taxon>Nocardia</taxon>
    </lineage>
</organism>
<evidence type="ECO:0000256" key="6">
    <source>
        <dbReference type="ARBA" id="ARBA00052546"/>
    </source>
</evidence>
<gene>
    <name evidence="12" type="ORF">H0264_23150</name>
</gene>
<dbReference type="GO" id="GO:0050660">
    <property type="term" value="F:flavin adenine dinucleotide binding"/>
    <property type="evidence" value="ECO:0007669"/>
    <property type="project" value="InterPro"/>
</dbReference>
<dbReference type="Pfam" id="PF00441">
    <property type="entry name" value="Acyl-CoA_dh_1"/>
    <property type="match status" value="2"/>
</dbReference>
<evidence type="ECO:0000256" key="7">
    <source>
        <dbReference type="RuleBase" id="RU362125"/>
    </source>
</evidence>
<dbReference type="InterPro" id="IPR037069">
    <property type="entry name" value="AcylCoA_DH/ox_N_sf"/>
</dbReference>
<dbReference type="Proteomes" id="UP000515512">
    <property type="component" value="Chromosome"/>
</dbReference>
<dbReference type="SUPFAM" id="SSF56645">
    <property type="entry name" value="Acyl-CoA dehydrogenase NM domain-like"/>
    <property type="match status" value="1"/>
</dbReference>